<evidence type="ECO:0000259" key="4">
    <source>
        <dbReference type="Pfam" id="PF06722"/>
    </source>
</evidence>
<keyword evidence="7" id="KW-1185">Reference proteome</keyword>
<evidence type="ECO:0000256" key="3">
    <source>
        <dbReference type="ARBA" id="ARBA00022679"/>
    </source>
</evidence>
<sequence>MRILFTTWAWPSHLQAMVPLAWACRAAGHDVLVASQPELTGAILRTGLPAAPVGRDVDAVAAFHDIIFPPPSAQRPAGGGPRVFGLLAELAEAMAGDLITLAGRWRADLVVFEPTAFAGPLAAAALDIPAVRHLFGTDLMSVVGRFLPDVLAPLGAKLGLDAVDPFGVATVDPCPAGLQVPVGSRRLPMRYVPHNGPGTLPAGLPAPSGRPRVCVTWGTTLSRVDPGLFLAGDVVRAIGDLDVEVVAAVTPEQRPLLGELPPGTHVTEGTPLDLLLPACDYVVAHGGAGSLLTGLTHGLPQLLIPRLPDHQRHAARLTEAGAGLVLAAPAAEPAAIRDHLAELLAKPDYLAAARRLQAEMAGQPSPAQVVNSLESLLVEPGASRPQPSVVTVEQ</sequence>
<dbReference type="PANTHER" id="PTHR48050">
    <property type="entry name" value="STEROL 3-BETA-GLUCOSYLTRANSFERASE"/>
    <property type="match status" value="1"/>
</dbReference>
<dbReference type="Gene3D" id="3.40.50.2000">
    <property type="entry name" value="Glycogen Phosphorylase B"/>
    <property type="match status" value="2"/>
</dbReference>
<accession>A0A931ALN7</accession>
<evidence type="ECO:0000313" key="7">
    <source>
        <dbReference type="Proteomes" id="UP000605361"/>
    </source>
</evidence>
<dbReference type="PANTHER" id="PTHR48050:SF13">
    <property type="entry name" value="STEROL 3-BETA-GLUCOSYLTRANSFERASE UGT80A2"/>
    <property type="match status" value="1"/>
</dbReference>
<feature type="domain" description="Erythromycin biosynthesis protein CIII-like N-terminal" evidence="5">
    <location>
        <begin position="90"/>
        <end position="218"/>
    </location>
</feature>
<protein>
    <submittedName>
        <fullName evidence="6">DUF1205 domain-containing protein</fullName>
    </submittedName>
</protein>
<dbReference type="InterPro" id="IPR002213">
    <property type="entry name" value="UDP_glucos_trans"/>
</dbReference>
<evidence type="ECO:0000313" key="6">
    <source>
        <dbReference type="EMBL" id="MBF8194278.1"/>
    </source>
</evidence>
<dbReference type="CDD" id="cd03784">
    <property type="entry name" value="GT1_Gtf-like"/>
    <property type="match status" value="1"/>
</dbReference>
<dbReference type="Pfam" id="PF21036">
    <property type="entry name" value="EryCIII-like_N"/>
    <property type="match status" value="2"/>
</dbReference>
<evidence type="ECO:0000259" key="5">
    <source>
        <dbReference type="Pfam" id="PF21036"/>
    </source>
</evidence>
<dbReference type="InterPro" id="IPR050426">
    <property type="entry name" value="Glycosyltransferase_28"/>
</dbReference>
<comment type="caution">
    <text evidence="6">The sequence shown here is derived from an EMBL/GenBank/DDBJ whole genome shotgun (WGS) entry which is preliminary data.</text>
</comment>
<dbReference type="GO" id="GO:0017000">
    <property type="term" value="P:antibiotic biosynthetic process"/>
    <property type="evidence" value="ECO:0007669"/>
    <property type="project" value="UniProtKB-ARBA"/>
</dbReference>
<dbReference type="InterPro" id="IPR048284">
    <property type="entry name" value="EryCIII-like_N"/>
</dbReference>
<name>A0A931ALN7_9ACTN</name>
<organism evidence="6 7">
    <name type="scientific">Nonomuraea cypriaca</name>
    <dbReference type="NCBI Taxonomy" id="1187855"/>
    <lineage>
        <taxon>Bacteria</taxon>
        <taxon>Bacillati</taxon>
        <taxon>Actinomycetota</taxon>
        <taxon>Actinomycetes</taxon>
        <taxon>Streptosporangiales</taxon>
        <taxon>Streptosporangiaceae</taxon>
        <taxon>Nonomuraea</taxon>
    </lineage>
</organism>
<dbReference type="Proteomes" id="UP000605361">
    <property type="component" value="Unassembled WGS sequence"/>
</dbReference>
<gene>
    <name evidence="6" type="ORF">ITP53_53195</name>
</gene>
<evidence type="ECO:0000256" key="1">
    <source>
        <dbReference type="ARBA" id="ARBA00006962"/>
    </source>
</evidence>
<evidence type="ECO:0000256" key="2">
    <source>
        <dbReference type="ARBA" id="ARBA00022676"/>
    </source>
</evidence>
<dbReference type="InterPro" id="IPR010610">
    <property type="entry name" value="EryCIII-like_C"/>
</dbReference>
<proteinExistence type="inferred from homology"/>
<keyword evidence="3" id="KW-0808">Transferase</keyword>
<feature type="domain" description="Erythromycin biosynthesis protein CIII-like C-terminal" evidence="4">
    <location>
        <begin position="234"/>
        <end position="376"/>
    </location>
</feature>
<comment type="similarity">
    <text evidence="1">Belongs to the glycosyltransferase 28 family.</text>
</comment>
<dbReference type="EMBL" id="JADOGI010000384">
    <property type="protein sequence ID" value="MBF8194278.1"/>
    <property type="molecule type" value="Genomic_DNA"/>
</dbReference>
<dbReference type="SUPFAM" id="SSF53756">
    <property type="entry name" value="UDP-Glycosyltransferase/glycogen phosphorylase"/>
    <property type="match status" value="1"/>
</dbReference>
<feature type="domain" description="Erythromycin biosynthesis protein CIII-like N-terminal" evidence="5">
    <location>
        <begin position="22"/>
        <end position="64"/>
    </location>
</feature>
<dbReference type="AlphaFoldDB" id="A0A931ALN7"/>
<keyword evidence="2" id="KW-0328">Glycosyltransferase</keyword>
<dbReference type="Pfam" id="PF06722">
    <property type="entry name" value="EryCIII-like_C"/>
    <property type="match status" value="1"/>
</dbReference>
<dbReference type="GO" id="GO:0016758">
    <property type="term" value="F:hexosyltransferase activity"/>
    <property type="evidence" value="ECO:0007669"/>
    <property type="project" value="UniProtKB-ARBA"/>
</dbReference>
<dbReference type="GO" id="GO:0008194">
    <property type="term" value="F:UDP-glycosyltransferase activity"/>
    <property type="evidence" value="ECO:0007669"/>
    <property type="project" value="InterPro"/>
</dbReference>
<dbReference type="RefSeq" id="WP_195903108.1">
    <property type="nucleotide sequence ID" value="NZ_JADOGI010000384.1"/>
</dbReference>
<reference evidence="6" key="1">
    <citation type="submission" date="2020-11" db="EMBL/GenBank/DDBJ databases">
        <title>Whole-genome analyses of Nonomuraea sp. K274.</title>
        <authorList>
            <person name="Veyisoglu A."/>
        </authorList>
    </citation>
    <scope>NUCLEOTIDE SEQUENCE</scope>
    <source>
        <strain evidence="6">K274</strain>
    </source>
</reference>